<proteinExistence type="predicted"/>
<sequence>MNQDYPIEPVHVQRDLTESESPVKFSLRPGHRYENRETDDSHDVAMVYGAVNDERTKILLDSGASGSVTGFGPN</sequence>
<evidence type="ECO:0000313" key="1">
    <source>
        <dbReference type="EMBL" id="OWZ17308.1"/>
    </source>
</evidence>
<gene>
    <name evidence="1" type="ORF">PHMEG_0008766</name>
</gene>
<comment type="caution">
    <text evidence="1">The sequence shown here is derived from an EMBL/GenBank/DDBJ whole genome shotgun (WGS) entry which is preliminary data.</text>
</comment>
<name>A0A225WJ80_9STRA</name>
<dbReference type="Proteomes" id="UP000198211">
    <property type="component" value="Unassembled WGS sequence"/>
</dbReference>
<dbReference type="GO" id="GO:0006508">
    <property type="term" value="P:proteolysis"/>
    <property type="evidence" value="ECO:0007669"/>
    <property type="project" value="UniProtKB-KW"/>
</dbReference>
<keyword evidence="2" id="KW-1185">Reference proteome</keyword>
<evidence type="ECO:0000313" key="2">
    <source>
        <dbReference type="Proteomes" id="UP000198211"/>
    </source>
</evidence>
<dbReference type="EMBL" id="NBNE01000776">
    <property type="protein sequence ID" value="OWZ17308.1"/>
    <property type="molecule type" value="Genomic_DNA"/>
</dbReference>
<dbReference type="AlphaFoldDB" id="A0A225WJ80"/>
<reference evidence="2" key="1">
    <citation type="submission" date="2017-03" db="EMBL/GenBank/DDBJ databases">
        <title>Phytopthora megakarya and P. palmivora, two closely related causual agents of cacao black pod achieved similar genome size and gene model numbers by different mechanisms.</title>
        <authorList>
            <person name="Ali S."/>
            <person name="Shao J."/>
            <person name="Larry D.J."/>
            <person name="Kronmiller B."/>
            <person name="Shen D."/>
            <person name="Strem M.D."/>
            <person name="Melnick R.L."/>
            <person name="Guiltinan M.J."/>
            <person name="Tyler B.M."/>
            <person name="Meinhardt L.W."/>
            <person name="Bailey B.A."/>
        </authorList>
    </citation>
    <scope>NUCLEOTIDE SEQUENCE [LARGE SCALE GENOMIC DNA]</scope>
    <source>
        <strain evidence="2">zdho120</strain>
    </source>
</reference>
<keyword evidence="1" id="KW-0378">Hydrolase</keyword>
<accession>A0A225WJ80</accession>
<dbReference type="GO" id="GO:0008233">
    <property type="term" value="F:peptidase activity"/>
    <property type="evidence" value="ECO:0007669"/>
    <property type="project" value="UniProtKB-KW"/>
</dbReference>
<dbReference type="OrthoDB" id="127679at2759"/>
<organism evidence="1 2">
    <name type="scientific">Phytophthora megakarya</name>
    <dbReference type="NCBI Taxonomy" id="4795"/>
    <lineage>
        <taxon>Eukaryota</taxon>
        <taxon>Sar</taxon>
        <taxon>Stramenopiles</taxon>
        <taxon>Oomycota</taxon>
        <taxon>Peronosporomycetes</taxon>
        <taxon>Peronosporales</taxon>
        <taxon>Peronosporaceae</taxon>
        <taxon>Phytophthora</taxon>
    </lineage>
</organism>
<protein>
    <submittedName>
        <fullName evidence="1">Aspartic protease</fullName>
    </submittedName>
</protein>
<keyword evidence="1" id="KW-0645">Protease</keyword>